<comment type="caution">
    <text evidence="4">The sequence shown here is derived from an EMBL/GenBank/DDBJ whole genome shotgun (WGS) entry which is preliminary data.</text>
</comment>
<dbReference type="AlphaFoldDB" id="A0A1X2GQ30"/>
<evidence type="ECO:0000313" key="4">
    <source>
        <dbReference type="EMBL" id="ORX58905.1"/>
    </source>
</evidence>
<evidence type="ECO:0000256" key="2">
    <source>
        <dbReference type="ARBA" id="ARBA00023239"/>
    </source>
</evidence>
<dbReference type="STRING" id="101127.A0A1X2GQ30"/>
<dbReference type="InterPro" id="IPR008397">
    <property type="entry name" value="Alginate_lyase_dom"/>
</dbReference>
<dbReference type="Pfam" id="PF05426">
    <property type="entry name" value="Alginate_lyase"/>
    <property type="match status" value="1"/>
</dbReference>
<feature type="domain" description="Alginate lyase" evidence="3">
    <location>
        <begin position="1"/>
        <end position="193"/>
    </location>
</feature>
<evidence type="ECO:0000256" key="1">
    <source>
        <dbReference type="ARBA" id="ARBA00022729"/>
    </source>
</evidence>
<keyword evidence="5" id="KW-1185">Reference proteome</keyword>
<gene>
    <name evidence="4" type="ORF">DM01DRAFT_1333522</name>
</gene>
<dbReference type="GO" id="GO:0016829">
    <property type="term" value="F:lyase activity"/>
    <property type="evidence" value="ECO:0007669"/>
    <property type="project" value="UniProtKB-KW"/>
</dbReference>
<dbReference type="InterPro" id="IPR008929">
    <property type="entry name" value="Chondroitin_lyas"/>
</dbReference>
<sequence length="278" mass="31571">MAEQVFYLCLGYLVFGTPAYAQHATHLLQVFFLDEATRMNPNVNYGQVIRGTTNPSGIGRAEGIMSTRVLAQVANVVPALEGDAGYQVIADPLKQWFQSYVDWLILSDMGKKEYASKNNHCTWYLVQVVTIGMTFGNSACQEKVRSMLASFLGRQVPHHIDSETGDQPLESARTRPYHYLVFNLQALLYLTDWARCHPVRPPWPLQEPLMKLAVDHLVDYDVTYTKEDMTEAVPLLRTMQARLAKHHAPYHAFYEKACQSDSAEKISGPKHQICYLWS</sequence>
<name>A0A1X2GQ30_9FUNG</name>
<keyword evidence="2" id="KW-0456">Lyase</keyword>
<keyword evidence="1" id="KW-0732">Signal</keyword>
<reference evidence="4 5" key="1">
    <citation type="submission" date="2016-07" db="EMBL/GenBank/DDBJ databases">
        <title>Pervasive Adenine N6-methylation of Active Genes in Fungi.</title>
        <authorList>
            <consortium name="DOE Joint Genome Institute"/>
            <person name="Mondo S.J."/>
            <person name="Dannebaum R.O."/>
            <person name="Kuo R.C."/>
            <person name="Labutti K."/>
            <person name="Haridas S."/>
            <person name="Kuo A."/>
            <person name="Salamov A."/>
            <person name="Ahrendt S.R."/>
            <person name="Lipzen A."/>
            <person name="Sullivan W."/>
            <person name="Andreopoulos W.B."/>
            <person name="Clum A."/>
            <person name="Lindquist E."/>
            <person name="Daum C."/>
            <person name="Ramamoorthy G.K."/>
            <person name="Gryganskyi A."/>
            <person name="Culley D."/>
            <person name="Magnuson J.K."/>
            <person name="James T.Y."/>
            <person name="O'Malley M.A."/>
            <person name="Stajich J.E."/>
            <person name="Spatafora J.W."/>
            <person name="Visel A."/>
            <person name="Grigoriev I.V."/>
        </authorList>
    </citation>
    <scope>NUCLEOTIDE SEQUENCE [LARGE SCALE GENOMIC DNA]</scope>
    <source>
        <strain evidence="4 5">NRRL 3301</strain>
    </source>
</reference>
<organism evidence="4 5">
    <name type="scientific">Hesseltinella vesiculosa</name>
    <dbReference type="NCBI Taxonomy" id="101127"/>
    <lineage>
        <taxon>Eukaryota</taxon>
        <taxon>Fungi</taxon>
        <taxon>Fungi incertae sedis</taxon>
        <taxon>Mucoromycota</taxon>
        <taxon>Mucoromycotina</taxon>
        <taxon>Mucoromycetes</taxon>
        <taxon>Mucorales</taxon>
        <taxon>Cunninghamellaceae</taxon>
        <taxon>Hesseltinella</taxon>
    </lineage>
</organism>
<accession>A0A1X2GQ30</accession>
<dbReference type="SUPFAM" id="SSF48230">
    <property type="entry name" value="Chondroitin AC/alginate lyase"/>
    <property type="match status" value="1"/>
</dbReference>
<proteinExistence type="predicted"/>
<protein>
    <recommendedName>
        <fullName evidence="3">Alginate lyase domain-containing protein</fullName>
    </recommendedName>
</protein>
<dbReference type="Gene3D" id="1.50.10.100">
    <property type="entry name" value="Chondroitin AC/alginate lyase"/>
    <property type="match status" value="1"/>
</dbReference>
<evidence type="ECO:0000259" key="3">
    <source>
        <dbReference type="Pfam" id="PF05426"/>
    </source>
</evidence>
<dbReference type="OrthoDB" id="63533at2759"/>
<dbReference type="Proteomes" id="UP000242146">
    <property type="component" value="Unassembled WGS sequence"/>
</dbReference>
<dbReference type="GO" id="GO:0042597">
    <property type="term" value="C:periplasmic space"/>
    <property type="evidence" value="ECO:0007669"/>
    <property type="project" value="InterPro"/>
</dbReference>
<evidence type="ECO:0000313" key="5">
    <source>
        <dbReference type="Proteomes" id="UP000242146"/>
    </source>
</evidence>
<dbReference type="EMBL" id="MCGT01000006">
    <property type="protein sequence ID" value="ORX58905.1"/>
    <property type="molecule type" value="Genomic_DNA"/>
</dbReference>